<dbReference type="InterPro" id="IPR006379">
    <property type="entry name" value="HAD-SF_hydro_IIB"/>
</dbReference>
<evidence type="ECO:0000313" key="2">
    <source>
        <dbReference type="Proteomes" id="UP000235739"/>
    </source>
</evidence>
<dbReference type="SFLD" id="SFLDG01140">
    <property type="entry name" value="C2.B:_Phosphomannomutase_and_P"/>
    <property type="match status" value="1"/>
</dbReference>
<dbReference type="Pfam" id="PF08282">
    <property type="entry name" value="Hydrolase_3"/>
    <property type="match status" value="1"/>
</dbReference>
<dbReference type="Proteomes" id="UP000235739">
    <property type="component" value="Unassembled WGS sequence"/>
</dbReference>
<gene>
    <name evidence="1" type="ORF">CIK84_17295</name>
</gene>
<dbReference type="GeneID" id="303186280"/>
<dbReference type="OMA" id="PHNNEEG"/>
<dbReference type="NCBIfam" id="TIGR01484">
    <property type="entry name" value="HAD-SF-IIB"/>
    <property type="match status" value="1"/>
</dbReference>
<organism evidence="1 2">
    <name type="scientific">Glutamicibacter arilaitensis</name>
    <dbReference type="NCBI Taxonomy" id="256701"/>
    <lineage>
        <taxon>Bacteria</taxon>
        <taxon>Bacillati</taxon>
        <taxon>Actinomycetota</taxon>
        <taxon>Actinomycetes</taxon>
        <taxon>Micrococcales</taxon>
        <taxon>Micrococcaceae</taxon>
        <taxon>Glutamicibacter</taxon>
    </lineage>
</organism>
<dbReference type="InterPro" id="IPR023214">
    <property type="entry name" value="HAD_sf"/>
</dbReference>
<dbReference type="PANTHER" id="PTHR10000">
    <property type="entry name" value="PHOSPHOSERINE PHOSPHATASE"/>
    <property type="match status" value="1"/>
</dbReference>
<dbReference type="CDD" id="cd07518">
    <property type="entry name" value="HAD_YbiV-Like"/>
    <property type="match status" value="1"/>
</dbReference>
<dbReference type="SFLD" id="SFLDS00003">
    <property type="entry name" value="Haloacid_Dehalogenase"/>
    <property type="match status" value="1"/>
</dbReference>
<sequence length="271" mass="28876">MHTIDPNAQIKLVAVDMDGTFLDGQGKIPEAAWALIDQLQARGIKFVPASGRQFATLREQFAQLGDIAIIAENGTVVMNGEKEIYSNIIDPAAVASVIQAVQGQSSLDAGLVLCGRRTAYVERSDEAFTAAVAPYYRAVQVVEDLSQVEDEIIKMAINVGTGAVKEMAAALDVPLQVVISGSHWVDAMNHGVHKGLALNALQEKLGITADETAVFGDYPNDLEMIKAATYSFAMANAHPVVAEAANFTAPSNLEHGVLQVLGAYLDGREQL</sequence>
<proteinExistence type="predicted"/>
<dbReference type="GO" id="GO:0005829">
    <property type="term" value="C:cytosol"/>
    <property type="evidence" value="ECO:0007669"/>
    <property type="project" value="TreeGrafter"/>
</dbReference>
<dbReference type="Gene3D" id="3.40.50.1000">
    <property type="entry name" value="HAD superfamily/HAD-like"/>
    <property type="match status" value="1"/>
</dbReference>
<dbReference type="RefSeq" id="WP_013350027.1">
    <property type="nucleotide sequence ID" value="NZ_JABUYH010000014.1"/>
</dbReference>
<dbReference type="EMBL" id="PNQX01000003">
    <property type="protein sequence ID" value="PMQ19094.1"/>
    <property type="molecule type" value="Genomic_DNA"/>
</dbReference>
<dbReference type="NCBIfam" id="TIGR00099">
    <property type="entry name" value="Cof-subfamily"/>
    <property type="match status" value="1"/>
</dbReference>
<protein>
    <submittedName>
        <fullName evidence="1">Cof-type HAD-IIB family hydrolase</fullName>
    </submittedName>
</protein>
<dbReference type="AlphaFoldDB" id="A0A2N7RYW7"/>
<dbReference type="GO" id="GO:0016791">
    <property type="term" value="F:phosphatase activity"/>
    <property type="evidence" value="ECO:0007669"/>
    <property type="project" value="TreeGrafter"/>
</dbReference>
<comment type="caution">
    <text evidence="1">The sequence shown here is derived from an EMBL/GenBank/DDBJ whole genome shotgun (WGS) entry which is preliminary data.</text>
</comment>
<dbReference type="Gene3D" id="3.30.1240.10">
    <property type="match status" value="1"/>
</dbReference>
<dbReference type="SFLD" id="SFLDG01144">
    <property type="entry name" value="C2.B.4:_PGP_Like"/>
    <property type="match status" value="1"/>
</dbReference>
<dbReference type="InterPro" id="IPR036412">
    <property type="entry name" value="HAD-like_sf"/>
</dbReference>
<dbReference type="InterPro" id="IPR000150">
    <property type="entry name" value="Cof"/>
</dbReference>
<dbReference type="SUPFAM" id="SSF56784">
    <property type="entry name" value="HAD-like"/>
    <property type="match status" value="1"/>
</dbReference>
<accession>A0A2N7RYW7</accession>
<reference evidence="1 2" key="1">
    <citation type="journal article" date="2017" name="Elife">
        <title>Extensive horizontal gene transfer in cheese-associated bacteria.</title>
        <authorList>
            <person name="Bonham K.S."/>
            <person name="Wolfe B.E."/>
            <person name="Dutton R.J."/>
        </authorList>
    </citation>
    <scope>NUCLEOTIDE SEQUENCE [LARGE SCALE GENOMIC DNA]</scope>
    <source>
        <strain evidence="1 2">JB182</strain>
    </source>
</reference>
<name>A0A2N7RYW7_9MICC</name>
<dbReference type="PANTHER" id="PTHR10000:SF53">
    <property type="entry name" value="5-AMINO-6-(5-PHOSPHO-D-RIBITYLAMINO)URACIL PHOSPHATASE YBJI-RELATED"/>
    <property type="match status" value="1"/>
</dbReference>
<keyword evidence="1" id="KW-0378">Hydrolase</keyword>
<evidence type="ECO:0000313" key="1">
    <source>
        <dbReference type="EMBL" id="PMQ19094.1"/>
    </source>
</evidence>
<dbReference type="GO" id="GO:0000287">
    <property type="term" value="F:magnesium ion binding"/>
    <property type="evidence" value="ECO:0007669"/>
    <property type="project" value="TreeGrafter"/>
</dbReference>